<dbReference type="EMBL" id="JAIWYP010000005">
    <property type="protein sequence ID" value="KAH3819685.1"/>
    <property type="molecule type" value="Genomic_DNA"/>
</dbReference>
<reference evidence="2" key="1">
    <citation type="journal article" date="2019" name="bioRxiv">
        <title>The Genome of the Zebra Mussel, Dreissena polymorpha: A Resource for Invasive Species Research.</title>
        <authorList>
            <person name="McCartney M.A."/>
            <person name="Auch B."/>
            <person name="Kono T."/>
            <person name="Mallez S."/>
            <person name="Zhang Y."/>
            <person name="Obille A."/>
            <person name="Becker A."/>
            <person name="Abrahante J.E."/>
            <person name="Garbe J."/>
            <person name="Badalamenti J.P."/>
            <person name="Herman A."/>
            <person name="Mangelson H."/>
            <person name="Liachko I."/>
            <person name="Sullivan S."/>
            <person name="Sone E.D."/>
            <person name="Koren S."/>
            <person name="Silverstein K.A.T."/>
            <person name="Beckman K.B."/>
            <person name="Gohl D.M."/>
        </authorList>
    </citation>
    <scope>NUCLEOTIDE SEQUENCE</scope>
    <source>
        <strain evidence="2">Duluth1</strain>
        <tissue evidence="2">Whole animal</tissue>
    </source>
</reference>
<sequence length="101" mass="11496">MWRLLTILVVYKSAVTCLELTTFSSSDQLTKVEKVLGSVERGRVSPRLIDVILKGNFWWARPMLIDCVVIRDIDCVVIRDFQGSSANSDRPVPPYSSDWHV</sequence>
<organism evidence="2 3">
    <name type="scientific">Dreissena polymorpha</name>
    <name type="common">Zebra mussel</name>
    <name type="synonym">Mytilus polymorpha</name>
    <dbReference type="NCBI Taxonomy" id="45954"/>
    <lineage>
        <taxon>Eukaryota</taxon>
        <taxon>Metazoa</taxon>
        <taxon>Spiralia</taxon>
        <taxon>Lophotrochozoa</taxon>
        <taxon>Mollusca</taxon>
        <taxon>Bivalvia</taxon>
        <taxon>Autobranchia</taxon>
        <taxon>Heteroconchia</taxon>
        <taxon>Euheterodonta</taxon>
        <taxon>Imparidentia</taxon>
        <taxon>Neoheterodontei</taxon>
        <taxon>Myida</taxon>
        <taxon>Dreissenoidea</taxon>
        <taxon>Dreissenidae</taxon>
        <taxon>Dreissena</taxon>
    </lineage>
</organism>
<evidence type="ECO:0000313" key="3">
    <source>
        <dbReference type="Proteomes" id="UP000828390"/>
    </source>
</evidence>
<proteinExistence type="predicted"/>
<protein>
    <recommendedName>
        <fullName evidence="4">Secreted protein</fullName>
    </recommendedName>
</protein>
<name>A0A9D4GMF2_DREPO</name>
<keyword evidence="1" id="KW-0732">Signal</keyword>
<dbReference type="AlphaFoldDB" id="A0A9D4GMF2"/>
<accession>A0A9D4GMF2</accession>
<comment type="caution">
    <text evidence="2">The sequence shown here is derived from an EMBL/GenBank/DDBJ whole genome shotgun (WGS) entry which is preliminary data.</text>
</comment>
<feature type="chain" id="PRO_5039071785" description="Secreted protein" evidence="1">
    <location>
        <begin position="18"/>
        <end position="101"/>
    </location>
</feature>
<gene>
    <name evidence="2" type="ORF">DPMN_121428</name>
</gene>
<feature type="signal peptide" evidence="1">
    <location>
        <begin position="1"/>
        <end position="17"/>
    </location>
</feature>
<evidence type="ECO:0000313" key="2">
    <source>
        <dbReference type="EMBL" id="KAH3819685.1"/>
    </source>
</evidence>
<dbReference type="Proteomes" id="UP000828390">
    <property type="component" value="Unassembled WGS sequence"/>
</dbReference>
<keyword evidence="3" id="KW-1185">Reference proteome</keyword>
<evidence type="ECO:0008006" key="4">
    <source>
        <dbReference type="Google" id="ProtNLM"/>
    </source>
</evidence>
<reference evidence="2" key="2">
    <citation type="submission" date="2020-11" db="EMBL/GenBank/DDBJ databases">
        <authorList>
            <person name="McCartney M.A."/>
            <person name="Auch B."/>
            <person name="Kono T."/>
            <person name="Mallez S."/>
            <person name="Becker A."/>
            <person name="Gohl D.M."/>
            <person name="Silverstein K.A.T."/>
            <person name="Koren S."/>
            <person name="Bechman K.B."/>
            <person name="Herman A."/>
            <person name="Abrahante J.E."/>
            <person name="Garbe J."/>
        </authorList>
    </citation>
    <scope>NUCLEOTIDE SEQUENCE</scope>
    <source>
        <strain evidence="2">Duluth1</strain>
        <tissue evidence="2">Whole animal</tissue>
    </source>
</reference>
<evidence type="ECO:0000256" key="1">
    <source>
        <dbReference type="SAM" id="SignalP"/>
    </source>
</evidence>